<comment type="caution">
    <text evidence="2">The sequence shown here is derived from an EMBL/GenBank/DDBJ whole genome shotgun (WGS) entry which is preliminary data.</text>
</comment>
<dbReference type="PANTHER" id="PTHR36444">
    <property type="entry name" value="TRANSCRIPTIONAL REGULATOR PROTEIN YOBU-RELATED"/>
    <property type="match status" value="1"/>
</dbReference>
<dbReference type="Proteomes" id="UP001580407">
    <property type="component" value="Unassembled WGS sequence"/>
</dbReference>
<dbReference type="InterPro" id="IPR010499">
    <property type="entry name" value="AraC_E-bd"/>
</dbReference>
<dbReference type="InterPro" id="IPR029441">
    <property type="entry name" value="Cass2"/>
</dbReference>
<dbReference type="SMART" id="SM00871">
    <property type="entry name" value="AraC_E_bind"/>
    <property type="match status" value="1"/>
</dbReference>
<dbReference type="RefSeq" id="WP_375526734.1">
    <property type="nucleotide sequence ID" value="NZ_JBHILM010000022.1"/>
</dbReference>
<dbReference type="InterPro" id="IPR025868">
    <property type="entry name" value="Zn_ribbon_dom_put"/>
</dbReference>
<accession>A0ABV5BEN6</accession>
<dbReference type="InterPro" id="IPR053182">
    <property type="entry name" value="YobU-like_regulator"/>
</dbReference>
<dbReference type="PANTHER" id="PTHR36444:SF2">
    <property type="entry name" value="TRANSCRIPTIONAL REGULATOR PROTEIN YOBU-RELATED"/>
    <property type="match status" value="1"/>
</dbReference>
<organism evidence="2 3">
    <name type="scientific">Paenibacillus terreus</name>
    <dbReference type="NCBI Taxonomy" id="1387834"/>
    <lineage>
        <taxon>Bacteria</taxon>
        <taxon>Bacillati</taxon>
        <taxon>Bacillota</taxon>
        <taxon>Bacilli</taxon>
        <taxon>Bacillales</taxon>
        <taxon>Paenibacillaceae</taxon>
        <taxon>Paenibacillus</taxon>
    </lineage>
</organism>
<protein>
    <submittedName>
        <fullName evidence="2">Effector binding domain-containing protein</fullName>
    </submittedName>
</protein>
<dbReference type="Gene3D" id="3.20.80.10">
    <property type="entry name" value="Regulatory factor, effector binding domain"/>
    <property type="match status" value="1"/>
</dbReference>
<evidence type="ECO:0000259" key="1">
    <source>
        <dbReference type="SMART" id="SM00871"/>
    </source>
</evidence>
<keyword evidence="3" id="KW-1185">Reference proteome</keyword>
<dbReference type="SUPFAM" id="SSF55136">
    <property type="entry name" value="Probable bacterial effector-binding domain"/>
    <property type="match status" value="1"/>
</dbReference>
<name>A0ABV5BEN6_9BACL</name>
<gene>
    <name evidence="2" type="ORF">ACE3NQ_18910</name>
</gene>
<sequence>MITNEQCQSCGMPIHSEELAGTAANGSLVYEYCKYCYQNGSFTQPDITMEDMIRLSIPFLRQEGWEEEAARSMLSNSLPLLKRWAAQEAEAHSSSVQPLKFIEKEAFILVGKAVRTTNAAEMSGQGLIPGLWTSFFQESTEVRPAGPIYGCYTDYENGVFGQYTFLLGSAVSHDEEIPDGLSSVTLPAARYAVFRTEYGPLYQVVAEAWQHIWQWSASVQGLERTFSGDFELYNEFAREDESGQVDIYIAVRESTIRQH</sequence>
<reference evidence="2 3" key="1">
    <citation type="submission" date="2024-09" db="EMBL/GenBank/DDBJ databases">
        <authorList>
            <person name="Ruan L."/>
        </authorList>
    </citation>
    <scope>NUCLEOTIDE SEQUENCE [LARGE SCALE GENOMIC DNA]</scope>
    <source>
        <strain evidence="2 3">D33</strain>
    </source>
</reference>
<feature type="domain" description="AraC effector-binding" evidence="1">
    <location>
        <begin position="97"/>
        <end position="252"/>
    </location>
</feature>
<evidence type="ECO:0000313" key="2">
    <source>
        <dbReference type="EMBL" id="MFB5682991.1"/>
    </source>
</evidence>
<dbReference type="EMBL" id="JBHILM010000022">
    <property type="protein sequence ID" value="MFB5682991.1"/>
    <property type="molecule type" value="Genomic_DNA"/>
</dbReference>
<dbReference type="Pfam" id="PF12674">
    <property type="entry name" value="Zn_ribbon_2"/>
    <property type="match status" value="1"/>
</dbReference>
<dbReference type="Pfam" id="PF14526">
    <property type="entry name" value="Cass2"/>
    <property type="match status" value="1"/>
</dbReference>
<proteinExistence type="predicted"/>
<evidence type="ECO:0000313" key="3">
    <source>
        <dbReference type="Proteomes" id="UP001580407"/>
    </source>
</evidence>
<dbReference type="InterPro" id="IPR011256">
    <property type="entry name" value="Reg_factor_effector_dom_sf"/>
</dbReference>